<dbReference type="GO" id="GO:0003677">
    <property type="term" value="F:DNA binding"/>
    <property type="evidence" value="ECO:0007669"/>
    <property type="project" value="InterPro"/>
</dbReference>
<dbReference type="Gene3D" id="2.30.31.10">
    <property type="entry name" value="Transcriptional Coactivator Pc4, Chain A"/>
    <property type="match status" value="1"/>
</dbReference>
<accession>X1PQ05</accession>
<evidence type="ECO:0000313" key="1">
    <source>
        <dbReference type="EMBL" id="GAI41145.1"/>
    </source>
</evidence>
<dbReference type="AlphaFoldDB" id="X1PQ05"/>
<dbReference type="EMBL" id="BARV01029102">
    <property type="protein sequence ID" value="GAI41145.1"/>
    <property type="molecule type" value="Genomic_DNA"/>
</dbReference>
<name>X1PQ05_9ZZZZ</name>
<sequence length="83" mass="9733">MPEESTEEKTKDIKLGEIKLREDSVLLIKKTTYKGNDRVDFRVWKNSPTYKGPTKQGFVVQMDKLDEFVKIVEGMKKKLKLEK</sequence>
<protein>
    <recommendedName>
        <fullName evidence="2">Transcriptional coactivator p15 (PC4) C-terminal domain-containing protein</fullName>
    </recommendedName>
</protein>
<comment type="caution">
    <text evidence="1">The sequence shown here is derived from an EMBL/GenBank/DDBJ whole genome shotgun (WGS) entry which is preliminary data.</text>
</comment>
<dbReference type="GO" id="GO:0006355">
    <property type="term" value="P:regulation of DNA-templated transcription"/>
    <property type="evidence" value="ECO:0007669"/>
    <property type="project" value="InterPro"/>
</dbReference>
<evidence type="ECO:0008006" key="2">
    <source>
        <dbReference type="Google" id="ProtNLM"/>
    </source>
</evidence>
<reference evidence="1" key="1">
    <citation type="journal article" date="2014" name="Front. Microbiol.">
        <title>High frequency of phylogenetically diverse reductive dehalogenase-homologous genes in deep subseafloor sedimentary metagenomes.</title>
        <authorList>
            <person name="Kawai M."/>
            <person name="Futagami T."/>
            <person name="Toyoda A."/>
            <person name="Takaki Y."/>
            <person name="Nishi S."/>
            <person name="Hori S."/>
            <person name="Arai W."/>
            <person name="Tsubouchi T."/>
            <person name="Morono Y."/>
            <person name="Uchiyama I."/>
            <person name="Ito T."/>
            <person name="Fujiyama A."/>
            <person name="Inagaki F."/>
            <person name="Takami H."/>
        </authorList>
    </citation>
    <scope>NUCLEOTIDE SEQUENCE</scope>
    <source>
        <strain evidence="1">Expedition CK06-06</strain>
    </source>
</reference>
<organism evidence="1">
    <name type="scientific">marine sediment metagenome</name>
    <dbReference type="NCBI Taxonomy" id="412755"/>
    <lineage>
        <taxon>unclassified sequences</taxon>
        <taxon>metagenomes</taxon>
        <taxon>ecological metagenomes</taxon>
    </lineage>
</organism>
<proteinExistence type="predicted"/>
<dbReference type="InterPro" id="IPR009044">
    <property type="entry name" value="ssDNA-bd_transcriptional_reg"/>
</dbReference>
<gene>
    <name evidence="1" type="ORF">S06H3_46466</name>
</gene>